<dbReference type="CDD" id="cd01472">
    <property type="entry name" value="vWA_collagen"/>
    <property type="match status" value="2"/>
</dbReference>
<organism evidence="8 9">
    <name type="scientific">Alosa alosa</name>
    <name type="common">allis shad</name>
    <dbReference type="NCBI Taxonomy" id="278164"/>
    <lineage>
        <taxon>Eukaryota</taxon>
        <taxon>Metazoa</taxon>
        <taxon>Chordata</taxon>
        <taxon>Craniata</taxon>
        <taxon>Vertebrata</taxon>
        <taxon>Euteleostomi</taxon>
        <taxon>Actinopterygii</taxon>
        <taxon>Neopterygii</taxon>
        <taxon>Teleostei</taxon>
        <taxon>Clupei</taxon>
        <taxon>Clupeiformes</taxon>
        <taxon>Clupeoidei</taxon>
        <taxon>Clupeidae</taxon>
        <taxon>Alosa</taxon>
    </lineage>
</organism>
<evidence type="ECO:0000313" key="8">
    <source>
        <dbReference type="EMBL" id="KAG5271568.1"/>
    </source>
</evidence>
<evidence type="ECO:0000259" key="7">
    <source>
        <dbReference type="PROSITE" id="PS50234"/>
    </source>
</evidence>
<dbReference type="PRINTS" id="PR00453">
    <property type="entry name" value="VWFADOMAIN"/>
</dbReference>
<dbReference type="InterPro" id="IPR036465">
    <property type="entry name" value="vWFA_dom_sf"/>
</dbReference>
<dbReference type="SUPFAM" id="SSF53300">
    <property type="entry name" value="vWA-like"/>
    <property type="match status" value="6"/>
</dbReference>
<keyword evidence="3" id="KW-0732">Signal</keyword>
<evidence type="ECO:0000256" key="3">
    <source>
        <dbReference type="ARBA" id="ARBA00022729"/>
    </source>
</evidence>
<dbReference type="AlphaFoldDB" id="A0AAV6G8V8"/>
<evidence type="ECO:0000256" key="5">
    <source>
        <dbReference type="ARBA" id="ARBA00023180"/>
    </source>
</evidence>
<dbReference type="PANTHER" id="PTHR24020">
    <property type="entry name" value="COLLAGEN ALPHA"/>
    <property type="match status" value="1"/>
</dbReference>
<sequence length="1249" mass="138680">MVQYSNIMHTEFSLNTYQNKAQILEHIDKLGYIMGKTLTGEGLNFILKEHFVQSAGSRASEKVPQIAVVITDGMADDDVGPHAMDLKNQGIIVYAIGVKDAVELELRQIASEPQDQHVYSVSDFTALQSITQKIVQKLCFEVEEVISHTTQVVISHTITQVSTDCQHATVADIVFLVDCSGSIGHDSFNQMKQFLKSFVSGLPVAKHQVRIGLAQFDHQTYQEFLLKDHDNVKDVLDRIDQLQYHKGATYLGSALTFLQENYFTPEGGSRDSVPKIAIVITDGASMDAVAEPALKLRSHGVVIFAVGVGYYDAAQLRTVASSPSEQFLISIHDYQELQKVMDNMRKTVCTSVEIQAQVLAPKYAEVFFLVDSSAQSHIQAIREMLIRLANQLNVNKEGNRMGLAQYGSTVSVEFQLDQYTSESEVVDHIKRFTLTGSQMRKTGGAISYASHNFFSLEDGTRGYKQYLVLIISGKSDDNVMEASNVIKDQGVTVLTVGLDQADRVELEIIATQSYVFIGQCTQQIIQGIATADNTIDIKDTVKEKIQGISQMIVHVLCTTVVTAEPKNPTIVMPGKEPKNPTIVVTTKKPKNPTNVVIVAKTPPAPPQTSHCSEGSAGHLSEGGHNNNGQYIQHTKQDIKILFDSEKIPKVSHDCIQTDKADIYFLIDHSTSIRYKDFRHIKKFVLELIWMFRIGPHKVRVGLVKFSNSPKLEFRLSQYTDRESLEDAVIAVHQTGGNTYIGHALNFMSPLFKETMEDRGHAVPKYLIVITDANSHDNVEVPAKRLRQQGITIYAIGLKGANERELDYISGDPKRKYLINNFNAFIPMKDDIVKDICSQSACKNMLADVIFLVDGSGSIDSDEFYKIKRFINVLIQRSIQVHPDAVRVGLLQYSGTLRVEYTLCAPQTLRGFLQTVNFMRQLSGTTLTGGALSLTSQFFDTSKGGRPGVPKILIVLTDGEARDDVVRPAQALRRKNIIIYSVGVERANVTQLREISGRPSRLFMETNFDALQNLESDILPKICQPDKPDTTYKPDKPDTTHMPDTTDKTVINCSTTQVADMIFLVDGSSSIYPDQYKSMERFMMSVVDSMNVGEDHVRFGAIVYSTAAESKFTLNQFKTAEEVRNAIANLNQPGGITSTGAALRYALDYFGQSYGGRREKKVPQILFVITDGAATDPELLPVSSLEVLSEGIMIYGIGVAGAMMTELQVMTGGKNKRVFYVDNFDALETLQKKISKELCEDDKQNVSLRP</sequence>
<feature type="domain" description="VWFA" evidence="7">
    <location>
        <begin position="172"/>
        <end position="344"/>
    </location>
</feature>
<comment type="subcellular location">
    <subcellularLocation>
        <location evidence="1">Secreted</location>
    </subcellularLocation>
</comment>
<dbReference type="PANTHER" id="PTHR24020:SF86">
    <property type="entry name" value="COLLAGEN, TYPE VI, ALPHA 4"/>
    <property type="match status" value="1"/>
</dbReference>
<comment type="caution">
    <text evidence="8">The sequence shown here is derived from an EMBL/GenBank/DDBJ whole genome shotgun (WGS) entry which is preliminary data.</text>
</comment>
<proteinExistence type="predicted"/>
<evidence type="ECO:0000256" key="1">
    <source>
        <dbReference type="ARBA" id="ARBA00004613"/>
    </source>
</evidence>
<feature type="region of interest" description="Disordered" evidence="6">
    <location>
        <begin position="1024"/>
        <end position="1046"/>
    </location>
</feature>
<evidence type="ECO:0000256" key="6">
    <source>
        <dbReference type="SAM" id="MobiDB-lite"/>
    </source>
</evidence>
<accession>A0AAV6G8V8</accession>
<dbReference type="SMART" id="SM00327">
    <property type="entry name" value="VWA"/>
    <property type="match status" value="6"/>
</dbReference>
<dbReference type="GO" id="GO:0005576">
    <property type="term" value="C:extracellular region"/>
    <property type="evidence" value="ECO:0007669"/>
    <property type="project" value="UniProtKB-SubCell"/>
</dbReference>
<keyword evidence="4" id="KW-0677">Repeat</keyword>
<feature type="domain" description="VWFA" evidence="7">
    <location>
        <begin position="1059"/>
        <end position="1233"/>
    </location>
</feature>
<feature type="domain" description="VWFA" evidence="7">
    <location>
        <begin position="847"/>
        <end position="1017"/>
    </location>
</feature>
<evidence type="ECO:0000313" key="9">
    <source>
        <dbReference type="Proteomes" id="UP000823561"/>
    </source>
</evidence>
<evidence type="ECO:0000256" key="2">
    <source>
        <dbReference type="ARBA" id="ARBA00022525"/>
    </source>
</evidence>
<dbReference type="InterPro" id="IPR002035">
    <property type="entry name" value="VWF_A"/>
</dbReference>
<keyword evidence="5" id="KW-0325">Glycoprotein</keyword>
<feature type="domain" description="VWFA" evidence="7">
    <location>
        <begin position="1"/>
        <end position="134"/>
    </location>
</feature>
<gene>
    <name evidence="8" type="ORF">AALO_G00181510</name>
</gene>
<name>A0AAV6G8V8_9TELE</name>
<keyword evidence="9" id="KW-1185">Reference proteome</keyword>
<dbReference type="EMBL" id="JADWDJ010000013">
    <property type="protein sequence ID" value="KAG5271568.1"/>
    <property type="molecule type" value="Genomic_DNA"/>
</dbReference>
<dbReference type="Gene3D" id="3.40.50.410">
    <property type="entry name" value="von Willebrand factor, type A domain"/>
    <property type="match status" value="6"/>
</dbReference>
<protein>
    <recommendedName>
        <fullName evidence="7">VWFA domain-containing protein</fullName>
    </recommendedName>
</protein>
<dbReference type="Proteomes" id="UP000823561">
    <property type="component" value="Chromosome 13"/>
</dbReference>
<reference evidence="8" key="1">
    <citation type="submission" date="2020-10" db="EMBL/GenBank/DDBJ databases">
        <title>Chromosome-scale genome assembly of the Allis shad, Alosa alosa.</title>
        <authorList>
            <person name="Margot Z."/>
            <person name="Christophe K."/>
            <person name="Cabau C."/>
            <person name="Louis A."/>
            <person name="Berthelot C."/>
            <person name="Parey E."/>
            <person name="Roest Crollius H."/>
            <person name="Montfort J."/>
            <person name="Robinson-Rechavi M."/>
            <person name="Bucao C."/>
            <person name="Bouchez O."/>
            <person name="Gislard M."/>
            <person name="Lluch J."/>
            <person name="Milhes M."/>
            <person name="Lampietro C."/>
            <person name="Lopez Roques C."/>
            <person name="Donnadieu C."/>
            <person name="Braasch I."/>
            <person name="Desvignes T."/>
            <person name="Postlethwait J."/>
            <person name="Bobe J."/>
            <person name="Guiguen Y."/>
        </authorList>
    </citation>
    <scope>NUCLEOTIDE SEQUENCE</scope>
    <source>
        <strain evidence="8">M-15738</strain>
        <tissue evidence="8">Blood</tissue>
    </source>
</reference>
<keyword evidence="2" id="KW-0964">Secreted</keyword>
<dbReference type="InterPro" id="IPR050525">
    <property type="entry name" value="ECM_Assembly_Org"/>
</dbReference>
<dbReference type="PROSITE" id="PS50234">
    <property type="entry name" value="VWFA"/>
    <property type="match status" value="6"/>
</dbReference>
<dbReference type="FunFam" id="3.40.50.410:FF:000004">
    <property type="entry name" value="collagen alpha-6(VI) chain"/>
    <property type="match status" value="5"/>
</dbReference>
<feature type="domain" description="VWFA" evidence="7">
    <location>
        <begin position="365"/>
        <end position="545"/>
    </location>
</feature>
<feature type="domain" description="VWFA" evidence="7">
    <location>
        <begin position="661"/>
        <end position="835"/>
    </location>
</feature>
<dbReference type="Pfam" id="PF00092">
    <property type="entry name" value="VWA"/>
    <property type="match status" value="6"/>
</dbReference>
<evidence type="ECO:0000256" key="4">
    <source>
        <dbReference type="ARBA" id="ARBA00022737"/>
    </source>
</evidence>